<evidence type="ECO:0000256" key="5">
    <source>
        <dbReference type="ARBA" id="ARBA00022525"/>
    </source>
</evidence>
<dbReference type="Pfam" id="PF21158">
    <property type="entry name" value="flgK_1st_1"/>
    <property type="match status" value="1"/>
</dbReference>
<dbReference type="InterPro" id="IPR010930">
    <property type="entry name" value="Flg_bb/hook_C_dom"/>
</dbReference>
<dbReference type="Pfam" id="PF22638">
    <property type="entry name" value="FlgK_D1"/>
    <property type="match status" value="1"/>
</dbReference>
<evidence type="ECO:0000256" key="4">
    <source>
        <dbReference type="ARBA" id="ARBA00016244"/>
    </source>
</evidence>
<dbReference type="GO" id="GO:0044780">
    <property type="term" value="P:bacterial-type flagellum assembly"/>
    <property type="evidence" value="ECO:0007669"/>
    <property type="project" value="InterPro"/>
</dbReference>
<dbReference type="GO" id="GO:0009424">
    <property type="term" value="C:bacterial-type flagellum hook"/>
    <property type="evidence" value="ECO:0007669"/>
    <property type="project" value="InterPro"/>
</dbReference>
<evidence type="ECO:0000259" key="7">
    <source>
        <dbReference type="Pfam" id="PF00460"/>
    </source>
</evidence>
<dbReference type="SUPFAM" id="SSF64518">
    <property type="entry name" value="Phase 1 flagellin"/>
    <property type="match status" value="2"/>
</dbReference>
<sequence length="642" mass="67666">MVDILRTAISGLRTAQQGLSTAGHNIANVNTPNYSRQRIEQVAARPEFSGKGTFLGTGVDVQSVKRVYDNFLTQQVRVHSSTLSQLDVQDGLYHQVNGLLADSSAGFAPMLQAFFDATQAATESPTSTPLRQVMLSQAQALASRVRDLDGQFAALRDNVNTSLKDTITEINGIAEAIGKVNRDIVVVSGGGAGVPNDLLDKRDDLLAQLAERVNVQAVEQADGTVNVFVGSGQPVAIGFNAYKLETARSSYATEDLEIRFAGQAQGTDLSSLLQGGKLGGLLAFRNETLNGLQSDLGLLARGISDTFNAQHREGMDLENRLGQDFFKAGDARVLRNDNNSGGASLSATVTDATALARSDYEITSVGGAWQVRRLSDNHILGPGEISVGTGTLDFDGVHVDIAGTAPANGDRFLLQPTREAARTFDVAITRPVDIALATPIRASAIVGNAGSGTISSGTVLDAADPHLLDRIEVRFTSATSYDVVDVSGASEVTLSSGNAYDPLSGATLALNGWQVALSGEPAAGDVFRVENNQGGIGDNRNGLLLAGLATQRLLLDGTYDYKSLYGDILGGVGSRSNRVANALDTQTALLDQARQARDAASGVNLDEEAADLQKFQQSYSASAQLIRVADNLFQTLLGVVQR</sequence>
<dbReference type="GO" id="GO:0005576">
    <property type="term" value="C:extracellular region"/>
    <property type="evidence" value="ECO:0007669"/>
    <property type="project" value="UniProtKB-SubCell"/>
</dbReference>
<evidence type="ECO:0000259" key="10">
    <source>
        <dbReference type="Pfam" id="PF22638"/>
    </source>
</evidence>
<evidence type="ECO:0000259" key="9">
    <source>
        <dbReference type="Pfam" id="PF21158"/>
    </source>
</evidence>
<name>A0A4R2KZG2_9GAMM</name>
<comment type="caution">
    <text evidence="11">The sequence shown here is derived from an EMBL/GenBank/DDBJ whole genome shotgun (WGS) entry which is preliminary data.</text>
</comment>
<protein>
    <recommendedName>
        <fullName evidence="4">Flagellar hook-associated protein 1</fullName>
    </recommendedName>
</protein>
<dbReference type="EMBL" id="SLWY01000028">
    <property type="protein sequence ID" value="TCO76839.1"/>
    <property type="molecule type" value="Genomic_DNA"/>
</dbReference>
<dbReference type="Pfam" id="PF06429">
    <property type="entry name" value="Flg_bbr_C"/>
    <property type="match status" value="1"/>
</dbReference>
<dbReference type="GO" id="GO:0005198">
    <property type="term" value="F:structural molecule activity"/>
    <property type="evidence" value="ECO:0007669"/>
    <property type="project" value="InterPro"/>
</dbReference>
<feature type="domain" description="Flagellar hook-associated protein 1 D2-like" evidence="9">
    <location>
        <begin position="335"/>
        <end position="416"/>
    </location>
</feature>
<dbReference type="InterPro" id="IPR053927">
    <property type="entry name" value="FlgK_helical"/>
</dbReference>
<comment type="similarity">
    <text evidence="3">Belongs to the flagella basal body rod proteins family.</text>
</comment>
<dbReference type="PANTHER" id="PTHR30033:SF1">
    <property type="entry name" value="FLAGELLAR HOOK-ASSOCIATED PROTEIN 1"/>
    <property type="match status" value="1"/>
</dbReference>
<evidence type="ECO:0000313" key="12">
    <source>
        <dbReference type="Proteomes" id="UP000295765"/>
    </source>
</evidence>
<comment type="subcellular location">
    <subcellularLocation>
        <location evidence="1">Bacterial flagellum</location>
    </subcellularLocation>
    <subcellularLocation>
        <location evidence="2">Secreted</location>
    </subcellularLocation>
</comment>
<dbReference type="InterPro" id="IPR001444">
    <property type="entry name" value="Flag_bb_rod_N"/>
</dbReference>
<dbReference type="AlphaFoldDB" id="A0A4R2KZG2"/>
<evidence type="ECO:0000313" key="11">
    <source>
        <dbReference type="EMBL" id="TCO76839.1"/>
    </source>
</evidence>
<evidence type="ECO:0000256" key="1">
    <source>
        <dbReference type="ARBA" id="ARBA00004365"/>
    </source>
</evidence>
<keyword evidence="11" id="KW-0282">Flagellum</keyword>
<keyword evidence="5" id="KW-0964">Secreted</keyword>
<keyword evidence="12" id="KW-1185">Reference proteome</keyword>
<evidence type="ECO:0000259" key="8">
    <source>
        <dbReference type="Pfam" id="PF06429"/>
    </source>
</evidence>
<accession>A0A4R2KZG2</accession>
<feature type="domain" description="Flagellar basal-body/hook protein C-terminal" evidence="8">
    <location>
        <begin position="599"/>
        <end position="637"/>
    </location>
</feature>
<keyword evidence="11" id="KW-0966">Cell projection</keyword>
<dbReference type="RefSeq" id="WP_132545549.1">
    <property type="nucleotide sequence ID" value="NZ_SLWY01000028.1"/>
</dbReference>
<proteinExistence type="inferred from homology"/>
<feature type="domain" description="Flagellar hook-associated protein FlgK helical" evidence="10">
    <location>
        <begin position="94"/>
        <end position="326"/>
    </location>
</feature>
<dbReference type="InterPro" id="IPR002371">
    <property type="entry name" value="FlgK"/>
</dbReference>
<evidence type="ECO:0000256" key="3">
    <source>
        <dbReference type="ARBA" id="ARBA00009677"/>
    </source>
</evidence>
<dbReference type="Proteomes" id="UP000295765">
    <property type="component" value="Unassembled WGS sequence"/>
</dbReference>
<dbReference type="InterPro" id="IPR049119">
    <property type="entry name" value="FlgK_D2-like"/>
</dbReference>
<dbReference type="NCBIfam" id="TIGR02492">
    <property type="entry name" value="flgK_ends"/>
    <property type="match status" value="1"/>
</dbReference>
<keyword evidence="6" id="KW-0975">Bacterial flagellum</keyword>
<organism evidence="11 12">
    <name type="scientific">Plasticicumulans lactativorans</name>
    <dbReference type="NCBI Taxonomy" id="1133106"/>
    <lineage>
        <taxon>Bacteria</taxon>
        <taxon>Pseudomonadati</taxon>
        <taxon>Pseudomonadota</taxon>
        <taxon>Gammaproteobacteria</taxon>
        <taxon>Candidatus Competibacteraceae</taxon>
        <taxon>Plasticicumulans</taxon>
    </lineage>
</organism>
<dbReference type="PRINTS" id="PR01005">
    <property type="entry name" value="FLGHOOKAP1"/>
</dbReference>
<evidence type="ECO:0000256" key="2">
    <source>
        <dbReference type="ARBA" id="ARBA00004613"/>
    </source>
</evidence>
<dbReference type="Pfam" id="PF00460">
    <property type="entry name" value="Flg_bb_rod"/>
    <property type="match status" value="1"/>
</dbReference>
<reference evidence="11 12" key="1">
    <citation type="submission" date="2019-03" db="EMBL/GenBank/DDBJ databases">
        <title>Genomic Encyclopedia of Type Strains, Phase IV (KMG-IV): sequencing the most valuable type-strain genomes for metagenomic binning, comparative biology and taxonomic classification.</title>
        <authorList>
            <person name="Goeker M."/>
        </authorList>
    </citation>
    <scope>NUCLEOTIDE SEQUENCE [LARGE SCALE GENOMIC DNA]</scope>
    <source>
        <strain evidence="11 12">DSM 25287</strain>
    </source>
</reference>
<gene>
    <name evidence="11" type="ORF">EV699_12811</name>
</gene>
<keyword evidence="11" id="KW-0969">Cilium</keyword>
<evidence type="ECO:0000256" key="6">
    <source>
        <dbReference type="ARBA" id="ARBA00023143"/>
    </source>
</evidence>
<feature type="domain" description="Flagellar basal body rod protein N-terminal" evidence="7">
    <location>
        <begin position="5"/>
        <end position="34"/>
    </location>
</feature>
<dbReference type="PANTHER" id="PTHR30033">
    <property type="entry name" value="FLAGELLAR HOOK-ASSOCIATED PROTEIN 1"/>
    <property type="match status" value="1"/>
</dbReference>
<dbReference type="OrthoDB" id="9802553at2"/>